<evidence type="ECO:0000313" key="2">
    <source>
        <dbReference type="Proteomes" id="UP000589036"/>
    </source>
</evidence>
<dbReference type="EMBL" id="JACCCC010000001">
    <property type="protein sequence ID" value="NYE50246.1"/>
    <property type="molecule type" value="Genomic_DNA"/>
</dbReference>
<accession>A0A852U099</accession>
<dbReference type="AlphaFoldDB" id="A0A852U099"/>
<comment type="caution">
    <text evidence="1">The sequence shown here is derived from an EMBL/GenBank/DDBJ whole genome shotgun (WGS) entry which is preliminary data.</text>
</comment>
<protein>
    <submittedName>
        <fullName evidence="1">Transposase</fullName>
    </submittedName>
</protein>
<evidence type="ECO:0000313" key="1">
    <source>
        <dbReference type="EMBL" id="NYE50246.1"/>
    </source>
</evidence>
<organism evidence="1 2">
    <name type="scientific">Spinactinospora alkalitolerans</name>
    <dbReference type="NCBI Taxonomy" id="687207"/>
    <lineage>
        <taxon>Bacteria</taxon>
        <taxon>Bacillati</taxon>
        <taxon>Actinomycetota</taxon>
        <taxon>Actinomycetes</taxon>
        <taxon>Streptosporangiales</taxon>
        <taxon>Nocardiopsidaceae</taxon>
        <taxon>Spinactinospora</taxon>
    </lineage>
</organism>
<dbReference type="Proteomes" id="UP000589036">
    <property type="component" value="Unassembled WGS sequence"/>
</dbReference>
<gene>
    <name evidence="1" type="ORF">HDA32_005366</name>
</gene>
<sequence>MVELARSGLSRNEVARRAEVSTATVSRVAAAAGVAFDRSRTKNATKAKVADAKARRAQLSLDLLDDVEHVRSVLRGTDRPQGLMHSARAVSELVNSHTQLVAVDASDDTDLDHSKSMLGMIFTGIQTWHTGQQEGGQQ</sequence>
<proteinExistence type="predicted"/>
<reference evidence="1 2" key="1">
    <citation type="submission" date="2020-07" db="EMBL/GenBank/DDBJ databases">
        <title>Sequencing the genomes of 1000 actinobacteria strains.</title>
        <authorList>
            <person name="Klenk H.-P."/>
        </authorList>
    </citation>
    <scope>NUCLEOTIDE SEQUENCE [LARGE SCALE GENOMIC DNA]</scope>
    <source>
        <strain evidence="1 2">CXB654</strain>
    </source>
</reference>
<name>A0A852U099_9ACTN</name>
<keyword evidence="2" id="KW-1185">Reference proteome</keyword>
<dbReference type="RefSeq" id="WP_179645756.1">
    <property type="nucleotide sequence ID" value="NZ_BAAAYY010000014.1"/>
</dbReference>